<dbReference type="PANTHER" id="PTHR30482:SF17">
    <property type="entry name" value="ABC TRANSPORTER ATP-BINDING PROTEIN"/>
    <property type="match status" value="1"/>
</dbReference>
<accession>A0ABT7NEK8</accession>
<dbReference type="Proteomes" id="UP001174908">
    <property type="component" value="Unassembled WGS sequence"/>
</dbReference>
<keyword evidence="4 6" id="KW-1133">Transmembrane helix</keyword>
<feature type="transmembrane region" description="Helical" evidence="6">
    <location>
        <begin position="94"/>
        <end position="115"/>
    </location>
</feature>
<dbReference type="InterPro" id="IPR043428">
    <property type="entry name" value="LivM-like"/>
</dbReference>
<organism evidence="7 8">
    <name type="scientific">Variovorax dokdonensis</name>
    <dbReference type="NCBI Taxonomy" id="344883"/>
    <lineage>
        <taxon>Bacteria</taxon>
        <taxon>Pseudomonadati</taxon>
        <taxon>Pseudomonadota</taxon>
        <taxon>Betaproteobacteria</taxon>
        <taxon>Burkholderiales</taxon>
        <taxon>Comamonadaceae</taxon>
        <taxon>Variovorax</taxon>
    </lineage>
</organism>
<protein>
    <submittedName>
        <fullName evidence="7">Branched-chain amino acid ABC transporter permease</fullName>
    </submittedName>
</protein>
<keyword evidence="5 6" id="KW-0472">Membrane</keyword>
<evidence type="ECO:0000313" key="7">
    <source>
        <dbReference type="EMBL" id="MDM0046382.1"/>
    </source>
</evidence>
<keyword evidence="8" id="KW-1185">Reference proteome</keyword>
<dbReference type="RefSeq" id="WP_286661455.1">
    <property type="nucleotide sequence ID" value="NZ_JASZYV010000003.1"/>
</dbReference>
<evidence type="ECO:0000256" key="4">
    <source>
        <dbReference type="ARBA" id="ARBA00022989"/>
    </source>
</evidence>
<feature type="transmembrane region" description="Helical" evidence="6">
    <location>
        <begin position="257"/>
        <end position="282"/>
    </location>
</feature>
<dbReference type="Pfam" id="PF02653">
    <property type="entry name" value="BPD_transp_2"/>
    <property type="match status" value="1"/>
</dbReference>
<reference evidence="7" key="1">
    <citation type="submission" date="2023-06" db="EMBL/GenBank/DDBJ databases">
        <authorList>
            <person name="Jiang Y."/>
            <person name="Liu Q."/>
        </authorList>
    </citation>
    <scope>NUCLEOTIDE SEQUENCE</scope>
    <source>
        <strain evidence="7">CGMCC 1.12089</strain>
    </source>
</reference>
<dbReference type="PANTHER" id="PTHR30482">
    <property type="entry name" value="HIGH-AFFINITY BRANCHED-CHAIN AMINO ACID TRANSPORT SYSTEM PERMEASE"/>
    <property type="match status" value="1"/>
</dbReference>
<name>A0ABT7NEK8_9BURK</name>
<comment type="caution">
    <text evidence="7">The sequence shown here is derived from an EMBL/GenBank/DDBJ whole genome shotgun (WGS) entry which is preliminary data.</text>
</comment>
<evidence type="ECO:0000256" key="6">
    <source>
        <dbReference type="SAM" id="Phobius"/>
    </source>
</evidence>
<dbReference type="EMBL" id="JASZYV010000003">
    <property type="protein sequence ID" value="MDM0046382.1"/>
    <property type="molecule type" value="Genomic_DNA"/>
</dbReference>
<proteinExistence type="predicted"/>
<feature type="transmembrane region" description="Helical" evidence="6">
    <location>
        <begin position="171"/>
        <end position="190"/>
    </location>
</feature>
<dbReference type="InterPro" id="IPR001851">
    <property type="entry name" value="ABC_transp_permease"/>
</dbReference>
<evidence type="ECO:0000256" key="1">
    <source>
        <dbReference type="ARBA" id="ARBA00004651"/>
    </source>
</evidence>
<feature type="transmembrane region" description="Helical" evidence="6">
    <location>
        <begin position="294"/>
        <end position="310"/>
    </location>
</feature>
<evidence type="ECO:0000313" key="8">
    <source>
        <dbReference type="Proteomes" id="UP001174908"/>
    </source>
</evidence>
<comment type="subcellular location">
    <subcellularLocation>
        <location evidence="1">Cell membrane</location>
        <topology evidence="1">Multi-pass membrane protein</topology>
    </subcellularLocation>
</comment>
<evidence type="ECO:0000256" key="2">
    <source>
        <dbReference type="ARBA" id="ARBA00022475"/>
    </source>
</evidence>
<keyword evidence="3 6" id="KW-0812">Transmembrane</keyword>
<keyword evidence="2" id="KW-1003">Cell membrane</keyword>
<feature type="transmembrane region" description="Helical" evidence="6">
    <location>
        <begin position="20"/>
        <end position="40"/>
    </location>
</feature>
<evidence type="ECO:0000256" key="5">
    <source>
        <dbReference type="ARBA" id="ARBA00023136"/>
    </source>
</evidence>
<sequence length="333" mass="35800">MSNQIASLQEALLKRARWRWWEFVLWAVAFVLPFVTPSHALMINEIAIVALFAMSLDLILGYTGIVSLGHAAFFGFGAYAAALFAKLVHPDPTLGLLVAIALSGGLGAIASVTIFRGTDLTRLMVTLGTALLLLELANKMSWLTGGADGLQGVIMGPVLGMFDFDLYGRTAAWYSLSVLLVLFLIMRRIAHSPFGATLMAIRDNRLRSMAIGVPVVGRIFAIYTVAAAIAGAAGALLAQTTGFASLDVLAFDRSADVMLMLVIGGVGWLYGGVAGAIVFKVLQDWLSTVTPQYWMFWIGLLLVLLVLVGRERLLRPWKWFGIGAAPKKAKVGA</sequence>
<evidence type="ECO:0000256" key="3">
    <source>
        <dbReference type="ARBA" id="ARBA00022692"/>
    </source>
</evidence>
<feature type="transmembrane region" description="Helical" evidence="6">
    <location>
        <begin position="211"/>
        <end position="237"/>
    </location>
</feature>
<dbReference type="CDD" id="cd06581">
    <property type="entry name" value="TM_PBP1_LivM_like"/>
    <property type="match status" value="1"/>
</dbReference>
<gene>
    <name evidence="7" type="ORF">QTH91_17960</name>
</gene>